<feature type="coiled-coil region" evidence="9">
    <location>
        <begin position="66"/>
        <end position="103"/>
    </location>
</feature>
<dbReference type="InParanoid" id="I2H6A1"/>
<dbReference type="OrthoDB" id="18175at2759"/>
<name>I2H6A1_HENB6</name>
<dbReference type="Pfam" id="PF09803">
    <property type="entry name" value="Pet100"/>
    <property type="match status" value="1"/>
</dbReference>
<evidence type="ECO:0000256" key="3">
    <source>
        <dbReference type="ARBA" id="ARBA00022692"/>
    </source>
</evidence>
<evidence type="ECO:0000256" key="5">
    <source>
        <dbReference type="ARBA" id="ARBA00022989"/>
    </source>
</evidence>
<evidence type="ECO:0000256" key="6">
    <source>
        <dbReference type="ARBA" id="ARBA00023128"/>
    </source>
</evidence>
<dbReference type="Proteomes" id="UP000002866">
    <property type="component" value="Chromosome 6"/>
</dbReference>
<evidence type="ECO:0000313" key="12">
    <source>
        <dbReference type="Proteomes" id="UP000002866"/>
    </source>
</evidence>
<feature type="transmembrane region" description="Helical" evidence="10">
    <location>
        <begin position="15"/>
        <end position="33"/>
    </location>
</feature>
<evidence type="ECO:0000256" key="10">
    <source>
        <dbReference type="SAM" id="Phobius"/>
    </source>
</evidence>
<evidence type="ECO:0000256" key="1">
    <source>
        <dbReference type="ARBA" id="ARBA00004167"/>
    </source>
</evidence>
<organism evidence="11 12">
    <name type="scientific">Henningerozyma blattae (strain ATCC 34711 / CBS 6284 / DSM 70876 / NBRC 10599 / NRRL Y-10934 / UCD 77-7)</name>
    <name type="common">Yeast</name>
    <name type="synonym">Tetrapisispora blattae</name>
    <dbReference type="NCBI Taxonomy" id="1071380"/>
    <lineage>
        <taxon>Eukaryota</taxon>
        <taxon>Fungi</taxon>
        <taxon>Dikarya</taxon>
        <taxon>Ascomycota</taxon>
        <taxon>Saccharomycotina</taxon>
        <taxon>Saccharomycetes</taxon>
        <taxon>Saccharomycetales</taxon>
        <taxon>Saccharomycetaceae</taxon>
        <taxon>Henningerozyma</taxon>
    </lineage>
</organism>
<reference evidence="11 12" key="1">
    <citation type="journal article" date="2011" name="Proc. Natl. Acad. Sci. U.S.A.">
        <title>Evolutionary erosion of yeast sex chromosomes by mating-type switching accidents.</title>
        <authorList>
            <person name="Gordon J.L."/>
            <person name="Armisen D."/>
            <person name="Proux-Wera E."/>
            <person name="Oheigeartaigh S.S."/>
            <person name="Byrne K.P."/>
            <person name="Wolfe K.H."/>
        </authorList>
    </citation>
    <scope>NUCLEOTIDE SEQUENCE [LARGE SCALE GENOMIC DNA]</scope>
    <source>
        <strain evidence="12">ATCC 34711 / CBS 6284 / DSM 70876 / NBRC 10599 / NRRL Y-10934 / UCD 77-7</strain>
    </source>
</reference>
<accession>I2H6A1</accession>
<dbReference type="InterPro" id="IPR018625">
    <property type="entry name" value="Pet100"/>
</dbReference>
<dbReference type="GeneID" id="14497012"/>
<keyword evidence="5 10" id="KW-1133">Transmembrane helix</keyword>
<keyword evidence="3 10" id="KW-0812">Transmembrane</keyword>
<dbReference type="KEGG" id="tbl:TBLA_0F03660"/>
<evidence type="ECO:0000256" key="9">
    <source>
        <dbReference type="SAM" id="Coils"/>
    </source>
</evidence>
<dbReference type="GO" id="GO:0033617">
    <property type="term" value="P:mitochondrial respiratory chain complex IV assembly"/>
    <property type="evidence" value="ECO:0007669"/>
    <property type="project" value="EnsemblFungi"/>
</dbReference>
<evidence type="ECO:0000256" key="2">
    <source>
        <dbReference type="ARBA" id="ARBA00004325"/>
    </source>
</evidence>
<evidence type="ECO:0000256" key="4">
    <source>
        <dbReference type="ARBA" id="ARBA00022946"/>
    </source>
</evidence>
<dbReference type="PANTHER" id="PTHR33968">
    <property type="entry name" value="PROTEIN PET100 HOMOLOG, MITOCHONDRIAL"/>
    <property type="match status" value="1"/>
</dbReference>
<dbReference type="GO" id="GO:0051082">
    <property type="term" value="F:unfolded protein binding"/>
    <property type="evidence" value="ECO:0007669"/>
    <property type="project" value="EnsemblFungi"/>
</dbReference>
<dbReference type="eggNOG" id="ENOG502S1QV">
    <property type="taxonomic scope" value="Eukaryota"/>
</dbReference>
<dbReference type="EMBL" id="HE806321">
    <property type="protein sequence ID" value="CCH61903.1"/>
    <property type="molecule type" value="Genomic_DNA"/>
</dbReference>
<dbReference type="AlphaFoldDB" id="I2H6A1"/>
<evidence type="ECO:0000313" key="11">
    <source>
        <dbReference type="EMBL" id="CCH61903.1"/>
    </source>
</evidence>
<dbReference type="OMA" id="MKLPFRY"/>
<comment type="similarity">
    <text evidence="8">Belongs to the PET100 family.</text>
</comment>
<evidence type="ECO:0000256" key="7">
    <source>
        <dbReference type="ARBA" id="ARBA00023136"/>
    </source>
</evidence>
<keyword evidence="7 10" id="KW-0472">Membrane</keyword>
<protein>
    <submittedName>
        <fullName evidence="11">Uncharacterized protein</fullName>
    </submittedName>
</protein>
<keyword evidence="4" id="KW-0809">Transit peptide</keyword>
<gene>
    <name evidence="11" type="primary">TBLA0F03660</name>
    <name evidence="11" type="ORF">TBLA_0F03660</name>
</gene>
<keyword evidence="9" id="KW-0175">Coiled coil</keyword>
<evidence type="ECO:0000256" key="8">
    <source>
        <dbReference type="ARBA" id="ARBA00038077"/>
    </source>
</evidence>
<keyword evidence="12" id="KW-1185">Reference proteome</keyword>
<comment type="subcellular location">
    <subcellularLocation>
        <location evidence="1">Membrane</location>
        <topology evidence="1">Single-pass membrane protein</topology>
    </subcellularLocation>
    <subcellularLocation>
        <location evidence="2">Mitochondrion membrane</location>
    </subcellularLocation>
</comment>
<sequence>MSRFRLRYTRTQLEIFRFSFCLLAPVAVMYYIGTDTDRKLNVPGFWPDPESLNKIPKEPLEIKAELARMRRDKMEKREKLVKLLEEEYGMENVEEELAKLKAELPK</sequence>
<dbReference type="HOGENOM" id="CLU_156745_0_0_1"/>
<dbReference type="GO" id="GO:0005743">
    <property type="term" value="C:mitochondrial inner membrane"/>
    <property type="evidence" value="ECO:0007669"/>
    <property type="project" value="EnsemblFungi"/>
</dbReference>
<dbReference type="PANTHER" id="PTHR33968:SF1">
    <property type="entry name" value="PROTEIN PET100 HOMOLOG, MITOCHONDRIAL"/>
    <property type="match status" value="1"/>
</dbReference>
<dbReference type="RefSeq" id="XP_004181422.1">
    <property type="nucleotide sequence ID" value="XM_004181374.1"/>
</dbReference>
<keyword evidence="6" id="KW-0496">Mitochondrion</keyword>
<dbReference type="FunCoup" id="I2H6A1">
    <property type="interactions" value="32"/>
</dbReference>
<proteinExistence type="inferred from homology"/>